<keyword evidence="1" id="KW-0732">Signal</keyword>
<dbReference type="PROSITE" id="PS51257">
    <property type="entry name" value="PROKAR_LIPOPROTEIN"/>
    <property type="match status" value="1"/>
</dbReference>
<dbReference type="OrthoDB" id="529793at2759"/>
<proteinExistence type="predicted"/>
<accession>A0A835XNM1</accession>
<evidence type="ECO:0000313" key="3">
    <source>
        <dbReference type="Proteomes" id="UP000612055"/>
    </source>
</evidence>
<dbReference type="Gene3D" id="3.30.60.30">
    <property type="match status" value="1"/>
</dbReference>
<gene>
    <name evidence="2" type="ORF">HYH03_014594</name>
</gene>
<dbReference type="Proteomes" id="UP000612055">
    <property type="component" value="Unassembled WGS sequence"/>
</dbReference>
<protein>
    <submittedName>
        <fullName evidence="2">Uncharacterized protein</fullName>
    </submittedName>
</protein>
<reference evidence="2" key="1">
    <citation type="journal article" date="2020" name="bioRxiv">
        <title>Comparative genomics of Chlamydomonas.</title>
        <authorList>
            <person name="Craig R.J."/>
            <person name="Hasan A.R."/>
            <person name="Ness R.W."/>
            <person name="Keightley P.D."/>
        </authorList>
    </citation>
    <scope>NUCLEOTIDE SEQUENCE</scope>
    <source>
        <strain evidence="2">CCAP 11/70</strain>
    </source>
</reference>
<evidence type="ECO:0000313" key="2">
    <source>
        <dbReference type="EMBL" id="KAG2486795.1"/>
    </source>
</evidence>
<feature type="chain" id="PRO_5032496872" evidence="1">
    <location>
        <begin position="22"/>
        <end position="303"/>
    </location>
</feature>
<dbReference type="EMBL" id="JAEHOE010000107">
    <property type="protein sequence ID" value="KAG2486795.1"/>
    <property type="molecule type" value="Genomic_DNA"/>
</dbReference>
<comment type="caution">
    <text evidence="2">The sequence shown here is derived from an EMBL/GenBank/DDBJ whole genome shotgun (WGS) entry which is preliminary data.</text>
</comment>
<evidence type="ECO:0000256" key="1">
    <source>
        <dbReference type="SAM" id="SignalP"/>
    </source>
</evidence>
<dbReference type="AlphaFoldDB" id="A0A835XNM1"/>
<keyword evidence="3" id="KW-1185">Reference proteome</keyword>
<name>A0A835XNM1_9CHLO</name>
<organism evidence="2 3">
    <name type="scientific">Edaphochlamys debaryana</name>
    <dbReference type="NCBI Taxonomy" id="47281"/>
    <lineage>
        <taxon>Eukaryota</taxon>
        <taxon>Viridiplantae</taxon>
        <taxon>Chlorophyta</taxon>
        <taxon>core chlorophytes</taxon>
        <taxon>Chlorophyceae</taxon>
        <taxon>CS clade</taxon>
        <taxon>Chlamydomonadales</taxon>
        <taxon>Chlamydomonadales incertae sedis</taxon>
        <taxon>Edaphochlamys</taxon>
    </lineage>
</organism>
<feature type="signal peptide" evidence="1">
    <location>
        <begin position="1"/>
        <end position="21"/>
    </location>
</feature>
<sequence>MGSRAILQCLLVALAATGALAAGSASCICTFQYDPVCVKGQTFGNLCEAQCKYGLGVTYTSGACTTDLNPIKNCASRIAIKCMDTCSQPWPAYCQPLPEGAQCFVNSCADLKIKGLSYPACAPLWVDPATGGIIPCYRDPKPSPNANFLPPCPDKRTAACFVDPCQFSYCPAYPEAVCYSSYCAVERSYQGVSWGTCSALFVGDNGKAIKQSDCFSLEVKSINDCSPAAPYASCAVPSGDAPLPKCATATCPAHPEAACIEKGCVSTYRGVELPTCAPIFYDPVSGDLVDCTPKTRRHLRAAA</sequence>